<dbReference type="Pfam" id="PF08868">
    <property type="entry name" value="YugN"/>
    <property type="match status" value="1"/>
</dbReference>
<dbReference type="RefSeq" id="WP_270897605.1">
    <property type="nucleotide sequence ID" value="NZ_JBHSPF010000065.1"/>
</dbReference>
<dbReference type="Proteomes" id="UP001596143">
    <property type="component" value="Unassembled WGS sequence"/>
</dbReference>
<accession>A0ABW0UBC7</accession>
<sequence>MFHLDSELEGKEGTFGAIFSPLEKIGFHLGDNWDYDHGSFDALLWREKGESIYLRTPFDVMEGELDHFDAIIQFQRPYIIKHVVNIGLDHDGNALLTSTGLEQFQAPIDKDGRIQDKSKWEEVGQRALHKLMNTVPLVSTEQPATEEDAIAEEK</sequence>
<keyword evidence="2" id="KW-1185">Reference proteome</keyword>
<dbReference type="InterPro" id="IPR036491">
    <property type="entry name" value="YugN-like_sf"/>
</dbReference>
<proteinExistence type="predicted"/>
<dbReference type="EMBL" id="JBHSPF010000065">
    <property type="protein sequence ID" value="MFC5629634.1"/>
    <property type="molecule type" value="Genomic_DNA"/>
</dbReference>
<reference evidence="2" key="1">
    <citation type="journal article" date="2019" name="Int. J. Syst. Evol. Microbiol.">
        <title>The Global Catalogue of Microorganisms (GCM) 10K type strain sequencing project: providing services to taxonomists for standard genome sequencing and annotation.</title>
        <authorList>
            <consortium name="The Broad Institute Genomics Platform"/>
            <consortium name="The Broad Institute Genome Sequencing Center for Infectious Disease"/>
            <person name="Wu L."/>
            <person name="Ma J."/>
        </authorList>
    </citation>
    <scope>NUCLEOTIDE SEQUENCE [LARGE SCALE GENOMIC DNA]</scope>
    <source>
        <strain evidence="2">CGMCC 1.15790</strain>
    </source>
</reference>
<comment type="caution">
    <text evidence="1">The sequence shown here is derived from an EMBL/GenBank/DDBJ whole genome shotgun (WGS) entry which is preliminary data.</text>
</comment>
<evidence type="ECO:0000313" key="1">
    <source>
        <dbReference type="EMBL" id="MFC5629634.1"/>
    </source>
</evidence>
<dbReference type="SUPFAM" id="SSF160755">
    <property type="entry name" value="YugN-like"/>
    <property type="match status" value="1"/>
</dbReference>
<evidence type="ECO:0000313" key="2">
    <source>
        <dbReference type="Proteomes" id="UP001596143"/>
    </source>
</evidence>
<dbReference type="Gene3D" id="3.30.310.100">
    <property type="entry name" value="YugN-like"/>
    <property type="match status" value="1"/>
</dbReference>
<protein>
    <submittedName>
        <fullName evidence="1">YugN family protein</fullName>
    </submittedName>
</protein>
<name>A0ABW0UBC7_9BACI</name>
<gene>
    <name evidence="1" type="ORF">ACFPTR_12310</name>
</gene>
<organism evidence="1 2">
    <name type="scientific">Aliibacillus thermotolerans</name>
    <dbReference type="NCBI Taxonomy" id="1834418"/>
    <lineage>
        <taxon>Bacteria</taxon>
        <taxon>Bacillati</taxon>
        <taxon>Bacillota</taxon>
        <taxon>Bacilli</taxon>
        <taxon>Bacillales</taxon>
        <taxon>Bacillaceae</taxon>
        <taxon>Aliibacillus</taxon>
    </lineage>
</organism>
<dbReference type="InterPro" id="IPR014967">
    <property type="entry name" value="Uncharacterised_YugN-like"/>
</dbReference>